<sequence>MKEGSDEDNEAPLTELEKLILAHIYKYGPDSPWYMARRLMGASGWAPKYSEDEIEQACNDLEAKGYLTRFKGQLKREVTSSVKPWLKFKSREMGHKPNGVYYDLTKAGRKLASTIYKAMRQEGTHDI</sequence>
<dbReference type="STRING" id="666510.ASAC_0503"/>
<dbReference type="EMBL" id="CP001742">
    <property type="protein sequence ID" value="ADL18910.1"/>
    <property type="molecule type" value="Genomic_DNA"/>
</dbReference>
<gene>
    <name evidence="1" type="ordered locus">ASAC_0503</name>
</gene>
<evidence type="ECO:0008006" key="3">
    <source>
        <dbReference type="Google" id="ProtNLM"/>
    </source>
</evidence>
<proteinExistence type="predicted"/>
<organism evidence="1 2">
    <name type="scientific">Acidilobus saccharovorans (strain DSM 16705 / JCM 18335 / VKM B-2471 / 345-15)</name>
    <dbReference type="NCBI Taxonomy" id="666510"/>
    <lineage>
        <taxon>Archaea</taxon>
        <taxon>Thermoproteota</taxon>
        <taxon>Thermoprotei</taxon>
        <taxon>Acidilobales</taxon>
        <taxon>Acidilobaceae</taxon>
        <taxon>Acidilobus</taxon>
    </lineage>
</organism>
<dbReference type="HOGENOM" id="CLU_2140235_0_0_2"/>
<dbReference type="Proteomes" id="UP000000346">
    <property type="component" value="Chromosome"/>
</dbReference>
<name>D9Q0S2_ACIS3</name>
<dbReference type="AlphaFoldDB" id="D9Q0S2"/>
<keyword evidence="2" id="KW-1185">Reference proteome</keyword>
<evidence type="ECO:0000313" key="2">
    <source>
        <dbReference type="Proteomes" id="UP000000346"/>
    </source>
</evidence>
<protein>
    <recommendedName>
        <fullName evidence="3">DUF2250 domain-containing protein</fullName>
    </recommendedName>
</protein>
<dbReference type="InterPro" id="IPR036390">
    <property type="entry name" value="WH_DNA-bd_sf"/>
</dbReference>
<dbReference type="InParanoid" id="D9Q0S2"/>
<dbReference type="KEGG" id="asc:ASAC_0503"/>
<evidence type="ECO:0000313" key="1">
    <source>
        <dbReference type="EMBL" id="ADL18910.1"/>
    </source>
</evidence>
<dbReference type="eggNOG" id="arCOG05388">
    <property type="taxonomic scope" value="Archaea"/>
</dbReference>
<accession>D9Q0S2</accession>
<dbReference type="SUPFAM" id="SSF46785">
    <property type="entry name" value="Winged helix' DNA-binding domain"/>
    <property type="match status" value="1"/>
</dbReference>
<reference evidence="1 2" key="1">
    <citation type="journal article" date="2010" name="Appl. Environ. Microbiol.">
        <title>The genome sequence of the crenarchaeon Acidilobus saccharovorans supports a new order, Acidilobales, and suggests an important ecological role in terrestrial acidic hot springs.</title>
        <authorList>
            <person name="Mardanov A.V."/>
            <person name="Svetlitchnyi V.A."/>
            <person name="Beletsky A.V."/>
            <person name="Prokofeva M.I."/>
            <person name="Bonch-Osmolovskaya E.A."/>
            <person name="Ravin N.V."/>
            <person name="Skryabin K.G."/>
        </authorList>
    </citation>
    <scope>NUCLEOTIDE SEQUENCE [LARGE SCALE GENOMIC DNA]</scope>
    <source>
        <strain evidence="2">DSM 16705 / JCM 18335 / VKM B-2471 / 345-15</strain>
    </source>
</reference>